<protein>
    <recommendedName>
        <fullName evidence="3">Peptidase S8/S53 domain-containing protein</fullName>
    </recommendedName>
</protein>
<dbReference type="STRING" id="5539.A0A3E2H0T2"/>
<evidence type="ECO:0000313" key="1">
    <source>
        <dbReference type="EMBL" id="RFU26583.1"/>
    </source>
</evidence>
<keyword evidence="2" id="KW-1185">Reference proteome</keyword>
<dbReference type="GO" id="GO:0006508">
    <property type="term" value="P:proteolysis"/>
    <property type="evidence" value="ECO:0007669"/>
    <property type="project" value="InterPro"/>
</dbReference>
<feature type="non-terminal residue" evidence="1">
    <location>
        <position position="253"/>
    </location>
</feature>
<evidence type="ECO:0000313" key="2">
    <source>
        <dbReference type="Proteomes" id="UP000258309"/>
    </source>
</evidence>
<gene>
    <name evidence="1" type="ORF">B7463_g9750</name>
</gene>
<organism evidence="1 2">
    <name type="scientific">Scytalidium lignicola</name>
    <name type="common">Hyphomycete</name>
    <dbReference type="NCBI Taxonomy" id="5539"/>
    <lineage>
        <taxon>Eukaryota</taxon>
        <taxon>Fungi</taxon>
        <taxon>Dikarya</taxon>
        <taxon>Ascomycota</taxon>
        <taxon>Pezizomycotina</taxon>
        <taxon>Leotiomycetes</taxon>
        <taxon>Leotiomycetes incertae sedis</taxon>
        <taxon>Scytalidium</taxon>
    </lineage>
</organism>
<proteinExistence type="predicted"/>
<feature type="non-terminal residue" evidence="1">
    <location>
        <position position="1"/>
    </location>
</feature>
<sequence>MDIRDLVLRSRFKEKDNLSKPPRIAILDTEVNEEYAESMKQYKFAGNDDDDFQDNTSHKTNAICLIQKQIRPLLWHRSIYYAKDVYKVDIIVIPLGFKSPNKDMADAIDEANNANILIFSAASNYGDVTGIVFSGQIYIFENLFCMFFADVSVLCFPNFNPSISYGCKDSFAALGENVILPYVKKPLSGTSFATIIEAAIAGRVLNFSPHKETCNRIRVFELLSRVEGMSAVFAKMILPAVVMDEDPSKIRLR</sequence>
<comment type="caution">
    <text evidence="1">The sequence shown here is derived from an EMBL/GenBank/DDBJ whole genome shotgun (WGS) entry which is preliminary data.</text>
</comment>
<accession>A0A3E2H0T2</accession>
<dbReference type="Gene3D" id="3.40.50.200">
    <property type="entry name" value="Peptidase S8/S53 domain"/>
    <property type="match status" value="1"/>
</dbReference>
<dbReference type="EMBL" id="NCSJ02000253">
    <property type="protein sequence ID" value="RFU26583.1"/>
    <property type="molecule type" value="Genomic_DNA"/>
</dbReference>
<dbReference type="CDD" id="cd00306">
    <property type="entry name" value="Peptidases_S8_S53"/>
    <property type="match status" value="1"/>
</dbReference>
<dbReference type="AlphaFoldDB" id="A0A3E2H0T2"/>
<dbReference type="GO" id="GO:0004252">
    <property type="term" value="F:serine-type endopeptidase activity"/>
    <property type="evidence" value="ECO:0007669"/>
    <property type="project" value="InterPro"/>
</dbReference>
<dbReference type="InterPro" id="IPR036852">
    <property type="entry name" value="Peptidase_S8/S53_dom_sf"/>
</dbReference>
<reference evidence="1 2" key="1">
    <citation type="submission" date="2018-05" db="EMBL/GenBank/DDBJ databases">
        <title>Draft genome sequence of Scytalidium lignicola DSM 105466, a ubiquitous saprotrophic fungus.</title>
        <authorList>
            <person name="Buettner E."/>
            <person name="Gebauer A.M."/>
            <person name="Hofrichter M."/>
            <person name="Liers C."/>
            <person name="Kellner H."/>
        </authorList>
    </citation>
    <scope>NUCLEOTIDE SEQUENCE [LARGE SCALE GENOMIC DNA]</scope>
    <source>
        <strain evidence="1 2">DSM 105466</strain>
    </source>
</reference>
<dbReference type="Proteomes" id="UP000258309">
    <property type="component" value="Unassembled WGS sequence"/>
</dbReference>
<dbReference type="OrthoDB" id="206201at2759"/>
<name>A0A3E2H0T2_SCYLI</name>
<dbReference type="SUPFAM" id="SSF52743">
    <property type="entry name" value="Subtilisin-like"/>
    <property type="match status" value="1"/>
</dbReference>
<evidence type="ECO:0008006" key="3">
    <source>
        <dbReference type="Google" id="ProtNLM"/>
    </source>
</evidence>